<dbReference type="Proteomes" id="UP000178082">
    <property type="component" value="Unassembled WGS sequence"/>
</dbReference>
<evidence type="ECO:0000256" key="2">
    <source>
        <dbReference type="ARBA" id="ARBA00022741"/>
    </source>
</evidence>
<evidence type="ECO:0000256" key="7">
    <source>
        <dbReference type="ARBA" id="ARBA00024647"/>
    </source>
</evidence>
<dbReference type="FunFam" id="3.40.1170.10:FF:000001">
    <property type="entry name" value="DNA mismatch repair protein MutS"/>
    <property type="match status" value="1"/>
</dbReference>
<dbReference type="Pfam" id="PF05192">
    <property type="entry name" value="MutS_III"/>
    <property type="match status" value="1"/>
</dbReference>
<dbReference type="GO" id="GO:0140664">
    <property type="term" value="F:ATP-dependent DNA damage sensor activity"/>
    <property type="evidence" value="ECO:0007669"/>
    <property type="project" value="InterPro"/>
</dbReference>
<dbReference type="Pfam" id="PF01624">
    <property type="entry name" value="MutS_I"/>
    <property type="match status" value="1"/>
</dbReference>
<keyword evidence="6 8" id="KW-0234">DNA repair</keyword>
<keyword evidence="4 8" id="KW-0067">ATP-binding</keyword>
<comment type="caution">
    <text evidence="12">The sequence shown here is derived from an EMBL/GenBank/DDBJ whole genome shotgun (WGS) entry which is preliminary data.</text>
</comment>
<dbReference type="EMBL" id="MGDI01000041">
    <property type="protein sequence ID" value="OGL51519.1"/>
    <property type="molecule type" value="Genomic_DNA"/>
</dbReference>
<dbReference type="PIRSF" id="PIRSF037677">
    <property type="entry name" value="DNA_mis_repair_Msh6"/>
    <property type="match status" value="1"/>
</dbReference>
<dbReference type="PANTHER" id="PTHR11361:SF34">
    <property type="entry name" value="DNA MISMATCH REPAIR PROTEIN MSH1, MITOCHONDRIAL"/>
    <property type="match status" value="1"/>
</dbReference>
<keyword evidence="2 8" id="KW-0547">Nucleotide-binding</keyword>
<dbReference type="STRING" id="1817883.A3G31_03430"/>
<dbReference type="InterPro" id="IPR027417">
    <property type="entry name" value="P-loop_NTPase"/>
</dbReference>
<evidence type="ECO:0000256" key="9">
    <source>
        <dbReference type="NCBIfam" id="TIGR01070"/>
    </source>
</evidence>
<dbReference type="GO" id="GO:0030983">
    <property type="term" value="F:mismatched DNA binding"/>
    <property type="evidence" value="ECO:0007669"/>
    <property type="project" value="InterPro"/>
</dbReference>
<dbReference type="GO" id="GO:0005524">
    <property type="term" value="F:ATP binding"/>
    <property type="evidence" value="ECO:0007669"/>
    <property type="project" value="UniProtKB-UniRule"/>
</dbReference>
<dbReference type="PROSITE" id="PS00486">
    <property type="entry name" value="DNA_MISMATCH_REPAIR_2"/>
    <property type="match status" value="1"/>
</dbReference>
<dbReference type="InterPro" id="IPR005748">
    <property type="entry name" value="DNA_mismatch_repair_MutS"/>
</dbReference>
<evidence type="ECO:0000256" key="5">
    <source>
        <dbReference type="ARBA" id="ARBA00023125"/>
    </source>
</evidence>
<dbReference type="FunFam" id="1.10.1420.10:FF:000001">
    <property type="entry name" value="DNA mismatch repair protein MutS"/>
    <property type="match status" value="1"/>
</dbReference>
<dbReference type="NCBIfam" id="NF003810">
    <property type="entry name" value="PRK05399.1"/>
    <property type="match status" value="1"/>
</dbReference>
<sequence length="873" mass="98854">MDNLTPMMEQYHRIKSQHQDAILFFRIGDFYEMFFDDAKVASKALQITLTTRGKHIGEDIPLCGIPYHAVNSYLHKLINQGFKVAICDQVEDPKKTKKIVKREVVRVVTPGTVIDTALLNPKTNSFILSLATSMEKIGIAVIDVTTGEFMVEEIERTNSLSRLEAEISRFSPKEILLRKNTEEAFTEKLKTMFSPQLFLTFYDDWTFDYGNARRLLLDKFRVTSLEGFGCEELKTSISAAGALIHYLKETQKNPLEHINKISLFNRGDYMVLDKTTQANLELTQTIREGIKEESLLGVLDHTRTCMGARTLRKWLLHPLLKTDGIRARQESVEELLKEFCLRDSLRELMGKLYDLERLGGRVSLQTANARDLLALKESLSILPEIKKFTDKFKSGFLSSVASGFDDLQDIFFLLDSSIKDFPPLVLKEGGIIKTGYSKELDELREIKGNATSWLAALEIREKERTGISSLKVRFNKIFGYYIEVTKTNLRLVPPDYIRKQTIATGERFITEELRDYESRILGAEEKINELEFELFTQIRDKVACEINRIKETSDKIALLDVLANLAEVAYRNNYIKPEIEDDGIISIKDGRHPVLESLYPEERFIPNDTCLDSEENKVIIITGPNMAGKSTYMRQVALIVILAQTGSFIPAKEAHIGIVDRIFTRVGAADNLVKGQSTFMVEMQETANILNNATSKSLILLDEIGRGTSTFDGLSIAWAVAEYIHDKNRIGAKTLFATHYHELTELASTLPAVKNFNIAVKEWNDEIIFLRKIVEGGADKSYGIQVARLAGLPREVIERAKEVLANLEEKEFDQGGKPVIAHSKKENTLSVNDQLSLFTHPPNPVIEELKKIDISSLTPLEALNILDELKKKI</sequence>
<dbReference type="GO" id="GO:0006298">
    <property type="term" value="P:mismatch repair"/>
    <property type="evidence" value="ECO:0007669"/>
    <property type="project" value="UniProtKB-UniRule"/>
</dbReference>
<keyword evidence="3 8" id="KW-0227">DNA damage</keyword>
<dbReference type="SUPFAM" id="SSF48334">
    <property type="entry name" value="DNA repair protein MutS, domain III"/>
    <property type="match status" value="1"/>
</dbReference>
<dbReference type="InterPro" id="IPR036187">
    <property type="entry name" value="DNA_mismatch_repair_MutS_sf"/>
</dbReference>
<keyword evidence="5 8" id="KW-0238">DNA-binding</keyword>
<name>A0A1F7SCM0_9BACT</name>
<dbReference type="GO" id="GO:0005829">
    <property type="term" value="C:cytosol"/>
    <property type="evidence" value="ECO:0007669"/>
    <property type="project" value="TreeGrafter"/>
</dbReference>
<evidence type="ECO:0000256" key="10">
    <source>
        <dbReference type="RuleBase" id="RU003756"/>
    </source>
</evidence>
<dbReference type="Gene3D" id="1.10.1420.10">
    <property type="match status" value="2"/>
</dbReference>
<dbReference type="Gene3D" id="3.40.50.300">
    <property type="entry name" value="P-loop containing nucleotide triphosphate hydrolases"/>
    <property type="match status" value="1"/>
</dbReference>
<dbReference type="InterPro" id="IPR007696">
    <property type="entry name" value="DNA_mismatch_repair_MutS_core"/>
</dbReference>
<comment type="similarity">
    <text evidence="1 8 10">Belongs to the DNA mismatch repair MutS family.</text>
</comment>
<dbReference type="InterPro" id="IPR007861">
    <property type="entry name" value="DNA_mismatch_repair_MutS_clamp"/>
</dbReference>
<protein>
    <recommendedName>
        <fullName evidence="8 9">DNA mismatch repair protein MutS</fullName>
    </recommendedName>
</protein>
<comment type="function">
    <text evidence="7 8">This protein is involved in the repair of mismatches in DNA. It is possible that it carries out the mismatch recognition step. This protein has a weak ATPase activity.</text>
</comment>
<feature type="domain" description="DNA mismatch repair proteins mutS family" evidence="11">
    <location>
        <begin position="697"/>
        <end position="713"/>
    </location>
</feature>
<dbReference type="Gene3D" id="3.30.420.110">
    <property type="entry name" value="MutS, connector domain"/>
    <property type="match status" value="1"/>
</dbReference>
<dbReference type="Pfam" id="PF00488">
    <property type="entry name" value="MutS_V"/>
    <property type="match status" value="1"/>
</dbReference>
<dbReference type="Pfam" id="PF05190">
    <property type="entry name" value="MutS_IV"/>
    <property type="match status" value="1"/>
</dbReference>
<reference evidence="12 13" key="1">
    <citation type="journal article" date="2016" name="Nat. Commun.">
        <title>Thousands of microbial genomes shed light on interconnected biogeochemical processes in an aquifer system.</title>
        <authorList>
            <person name="Anantharaman K."/>
            <person name="Brown C.T."/>
            <person name="Hug L.A."/>
            <person name="Sharon I."/>
            <person name="Castelle C.J."/>
            <person name="Probst A.J."/>
            <person name="Thomas B.C."/>
            <person name="Singh A."/>
            <person name="Wilkins M.J."/>
            <person name="Karaoz U."/>
            <person name="Brodie E.L."/>
            <person name="Williams K.H."/>
            <person name="Hubbard S.S."/>
            <person name="Banfield J.F."/>
        </authorList>
    </citation>
    <scope>NUCLEOTIDE SEQUENCE [LARGE SCALE GENOMIC DNA]</scope>
</reference>
<dbReference type="InterPro" id="IPR007695">
    <property type="entry name" value="DNA_mismatch_repair_MutS-lik_N"/>
</dbReference>
<gene>
    <name evidence="8" type="primary">mutS</name>
    <name evidence="12" type="ORF">A3G31_03430</name>
</gene>
<dbReference type="InterPro" id="IPR000432">
    <property type="entry name" value="DNA_mismatch_repair_MutS_C"/>
</dbReference>
<evidence type="ECO:0000313" key="13">
    <source>
        <dbReference type="Proteomes" id="UP000178082"/>
    </source>
</evidence>
<dbReference type="InterPro" id="IPR036678">
    <property type="entry name" value="MutS_con_dom_sf"/>
</dbReference>
<dbReference type="SMART" id="SM00533">
    <property type="entry name" value="MUTSd"/>
    <property type="match status" value="1"/>
</dbReference>
<dbReference type="SUPFAM" id="SSF52540">
    <property type="entry name" value="P-loop containing nucleoside triphosphate hydrolases"/>
    <property type="match status" value="1"/>
</dbReference>
<dbReference type="SMART" id="SM00534">
    <property type="entry name" value="MUTSac"/>
    <property type="match status" value="1"/>
</dbReference>
<dbReference type="NCBIfam" id="TIGR01070">
    <property type="entry name" value="mutS1"/>
    <property type="match status" value="1"/>
</dbReference>
<organism evidence="12 13">
    <name type="scientific">Candidatus Schekmanbacteria bacterium RIFCSPLOWO2_12_FULL_38_15</name>
    <dbReference type="NCBI Taxonomy" id="1817883"/>
    <lineage>
        <taxon>Bacteria</taxon>
        <taxon>Candidatus Schekmaniibacteriota</taxon>
    </lineage>
</organism>
<dbReference type="Pfam" id="PF05188">
    <property type="entry name" value="MutS_II"/>
    <property type="match status" value="1"/>
</dbReference>
<evidence type="ECO:0000313" key="12">
    <source>
        <dbReference type="EMBL" id="OGL51519.1"/>
    </source>
</evidence>
<dbReference type="Gene3D" id="3.40.1170.10">
    <property type="entry name" value="DNA repair protein MutS, domain I"/>
    <property type="match status" value="1"/>
</dbReference>
<evidence type="ECO:0000256" key="3">
    <source>
        <dbReference type="ARBA" id="ARBA00022763"/>
    </source>
</evidence>
<dbReference type="GO" id="GO:0003684">
    <property type="term" value="F:damaged DNA binding"/>
    <property type="evidence" value="ECO:0007669"/>
    <property type="project" value="UniProtKB-UniRule"/>
</dbReference>
<dbReference type="AlphaFoldDB" id="A0A1F7SCM0"/>
<dbReference type="CDD" id="cd03284">
    <property type="entry name" value="ABC_MutS1"/>
    <property type="match status" value="1"/>
</dbReference>
<proteinExistence type="inferred from homology"/>
<dbReference type="InterPro" id="IPR016151">
    <property type="entry name" value="DNA_mismatch_repair_MutS_N"/>
</dbReference>
<evidence type="ECO:0000259" key="11">
    <source>
        <dbReference type="PROSITE" id="PS00486"/>
    </source>
</evidence>
<dbReference type="InterPro" id="IPR045076">
    <property type="entry name" value="MutS"/>
</dbReference>
<feature type="binding site" evidence="8">
    <location>
        <begin position="623"/>
        <end position="630"/>
    </location>
    <ligand>
        <name>ATP</name>
        <dbReference type="ChEBI" id="CHEBI:30616"/>
    </ligand>
</feature>
<dbReference type="SUPFAM" id="SSF53150">
    <property type="entry name" value="DNA repair protein MutS, domain II"/>
    <property type="match status" value="1"/>
</dbReference>
<evidence type="ECO:0000256" key="1">
    <source>
        <dbReference type="ARBA" id="ARBA00006271"/>
    </source>
</evidence>
<evidence type="ECO:0000256" key="8">
    <source>
        <dbReference type="HAMAP-Rule" id="MF_00096"/>
    </source>
</evidence>
<dbReference type="SUPFAM" id="SSF55271">
    <property type="entry name" value="DNA repair protein MutS, domain I"/>
    <property type="match status" value="1"/>
</dbReference>
<dbReference type="HAMAP" id="MF_00096">
    <property type="entry name" value="MutS"/>
    <property type="match status" value="1"/>
</dbReference>
<dbReference type="InterPro" id="IPR007860">
    <property type="entry name" value="DNA_mmatch_repair_MutS_con_dom"/>
</dbReference>
<evidence type="ECO:0000256" key="6">
    <source>
        <dbReference type="ARBA" id="ARBA00023204"/>
    </source>
</evidence>
<dbReference type="PANTHER" id="PTHR11361">
    <property type="entry name" value="DNA MISMATCH REPAIR PROTEIN MUTS FAMILY MEMBER"/>
    <property type="match status" value="1"/>
</dbReference>
<evidence type="ECO:0000256" key="4">
    <source>
        <dbReference type="ARBA" id="ARBA00022840"/>
    </source>
</evidence>
<accession>A0A1F7SCM0</accession>
<dbReference type="InterPro" id="IPR017261">
    <property type="entry name" value="DNA_mismatch_repair_MutS/MSH"/>
</dbReference>